<keyword evidence="2" id="KW-1185">Reference proteome</keyword>
<evidence type="ECO:0000313" key="2">
    <source>
        <dbReference type="Proteomes" id="UP001234202"/>
    </source>
</evidence>
<protein>
    <submittedName>
        <fullName evidence="1">Uncharacterized protein</fullName>
    </submittedName>
</protein>
<name>A0ACC2XS20_9TREE</name>
<proteinExistence type="predicted"/>
<gene>
    <name evidence="1" type="ORF">QFC24_002437</name>
</gene>
<dbReference type="Proteomes" id="UP001234202">
    <property type="component" value="Unassembled WGS sequence"/>
</dbReference>
<dbReference type="EMBL" id="JASBWV010000006">
    <property type="protein sequence ID" value="KAJ9126164.1"/>
    <property type="molecule type" value="Genomic_DNA"/>
</dbReference>
<comment type="caution">
    <text evidence="1">The sequence shown here is derived from an EMBL/GenBank/DDBJ whole genome shotgun (WGS) entry which is preliminary data.</text>
</comment>
<accession>A0ACC2XS20</accession>
<organism evidence="1 2">
    <name type="scientific">Naganishia onofrii</name>
    <dbReference type="NCBI Taxonomy" id="1851511"/>
    <lineage>
        <taxon>Eukaryota</taxon>
        <taxon>Fungi</taxon>
        <taxon>Dikarya</taxon>
        <taxon>Basidiomycota</taxon>
        <taxon>Agaricomycotina</taxon>
        <taxon>Tremellomycetes</taxon>
        <taxon>Filobasidiales</taxon>
        <taxon>Filobasidiaceae</taxon>
        <taxon>Naganishia</taxon>
    </lineage>
</organism>
<reference evidence="1" key="1">
    <citation type="submission" date="2023-04" db="EMBL/GenBank/DDBJ databases">
        <title>Draft Genome sequencing of Naganishia species isolated from polar environments using Oxford Nanopore Technology.</title>
        <authorList>
            <person name="Leo P."/>
            <person name="Venkateswaran K."/>
        </authorList>
    </citation>
    <scope>NUCLEOTIDE SEQUENCE</scope>
    <source>
        <strain evidence="1">DBVPG 5303</strain>
    </source>
</reference>
<sequence length="432" mass="45521">MKASLLESTSFLSHSTITDEAAGSAYVENFAMDVFGQADDEDRAGRATKATVRKFIVAAQFIEVLRCFDPPNGMRDELEQKLLYARWKAADIARALKEGKTPTPGPPKDERSPSDQKPFPSLPDALSTTSHSAHAPRAPHISAESTLRDLHAPPPPPPLNGRQDSSDSGTRDAVVTPGIEPESEIAREPGSSSPESGGEAFTLPSTPRTIDHASNPAPPPTTTTTTTSPPHPTRRPSLGGLRQDRPDGYHGEKKEVRFAGPDGAPLSPSAAAAAGTLDSDTTLDPATGSGSEGTGPEGPAGDHEQGAEMTVKPPVADEVEWKGKEEGEGEDATRRFPTIPVVPPAAPLPSAKAYNIPSAPAITPSSNPAPPLPSAPSAPAPTPTAAYPTELDSKSIERCQKHARWAISALDYEDLETARKELRLALDLLEGR</sequence>
<evidence type="ECO:0000313" key="1">
    <source>
        <dbReference type="EMBL" id="KAJ9126164.1"/>
    </source>
</evidence>